<name>A0A2S9Q9U2_9HYPH</name>
<dbReference type="GO" id="GO:0006281">
    <property type="term" value="P:DNA repair"/>
    <property type="evidence" value="ECO:0007669"/>
    <property type="project" value="TreeGrafter"/>
</dbReference>
<proteinExistence type="inferred from homology"/>
<comment type="similarity">
    <text evidence="3">Belongs to the HAD-like hydrolase superfamily. CbbY/CbbZ/Gph/YieH family.</text>
</comment>
<evidence type="ECO:0000313" key="5">
    <source>
        <dbReference type="EMBL" id="PRH86117.1"/>
    </source>
</evidence>
<dbReference type="SFLD" id="SFLDS00003">
    <property type="entry name" value="Haloacid_Dehalogenase"/>
    <property type="match status" value="1"/>
</dbReference>
<comment type="catalytic activity">
    <reaction evidence="1">
        <text>2-phosphoglycolate + H2O = glycolate + phosphate</text>
        <dbReference type="Rhea" id="RHEA:14369"/>
        <dbReference type="ChEBI" id="CHEBI:15377"/>
        <dbReference type="ChEBI" id="CHEBI:29805"/>
        <dbReference type="ChEBI" id="CHEBI:43474"/>
        <dbReference type="ChEBI" id="CHEBI:58033"/>
        <dbReference type="EC" id="3.1.3.18"/>
    </reaction>
</comment>
<dbReference type="RefSeq" id="WP_105863414.1">
    <property type="nucleotide sequence ID" value="NZ_PUEJ01000006.1"/>
</dbReference>
<dbReference type="PRINTS" id="PR00413">
    <property type="entry name" value="HADHALOGNASE"/>
</dbReference>
<dbReference type="GO" id="GO:0008967">
    <property type="term" value="F:phosphoglycolate phosphatase activity"/>
    <property type="evidence" value="ECO:0007669"/>
    <property type="project" value="UniProtKB-EC"/>
</dbReference>
<evidence type="ECO:0000256" key="2">
    <source>
        <dbReference type="ARBA" id="ARBA00004818"/>
    </source>
</evidence>
<dbReference type="EC" id="3.1.3.18" evidence="4"/>
<evidence type="ECO:0000256" key="1">
    <source>
        <dbReference type="ARBA" id="ARBA00000830"/>
    </source>
</evidence>
<dbReference type="NCBIfam" id="TIGR01509">
    <property type="entry name" value="HAD-SF-IA-v3"/>
    <property type="match status" value="1"/>
</dbReference>
<dbReference type="InterPro" id="IPR006439">
    <property type="entry name" value="HAD-SF_hydro_IA"/>
</dbReference>
<evidence type="ECO:0000313" key="6">
    <source>
        <dbReference type="Proteomes" id="UP000237682"/>
    </source>
</evidence>
<dbReference type="SFLD" id="SFLDG01129">
    <property type="entry name" value="C1.5:_HAD__Beta-PGM__Phosphata"/>
    <property type="match status" value="1"/>
</dbReference>
<dbReference type="InterPro" id="IPR050155">
    <property type="entry name" value="HAD-like_hydrolase_sf"/>
</dbReference>
<accession>A0A2S9Q9U2</accession>
<dbReference type="PANTHER" id="PTHR43434:SF1">
    <property type="entry name" value="PHOSPHOGLYCOLATE PHOSPHATASE"/>
    <property type="match status" value="1"/>
</dbReference>
<protein>
    <recommendedName>
        <fullName evidence="4">phosphoglycolate phosphatase</fullName>
        <ecNumber evidence="4">3.1.3.18</ecNumber>
    </recommendedName>
</protein>
<dbReference type="EMBL" id="PUEJ01000006">
    <property type="protein sequence ID" value="PRH86117.1"/>
    <property type="molecule type" value="Genomic_DNA"/>
</dbReference>
<keyword evidence="6" id="KW-1185">Reference proteome</keyword>
<comment type="caution">
    <text evidence="5">The sequence shown here is derived from an EMBL/GenBank/DDBJ whole genome shotgun (WGS) entry which is preliminary data.</text>
</comment>
<dbReference type="SUPFAM" id="SSF56784">
    <property type="entry name" value="HAD-like"/>
    <property type="match status" value="1"/>
</dbReference>
<dbReference type="InterPro" id="IPR036412">
    <property type="entry name" value="HAD-like_sf"/>
</dbReference>
<dbReference type="Proteomes" id="UP000237682">
    <property type="component" value="Unassembled WGS sequence"/>
</dbReference>
<organism evidence="5 6">
    <name type="scientific">Labrys okinawensis</name>
    <dbReference type="NCBI Taxonomy" id="346911"/>
    <lineage>
        <taxon>Bacteria</taxon>
        <taxon>Pseudomonadati</taxon>
        <taxon>Pseudomonadota</taxon>
        <taxon>Alphaproteobacteria</taxon>
        <taxon>Hyphomicrobiales</taxon>
        <taxon>Xanthobacteraceae</taxon>
        <taxon>Labrys</taxon>
    </lineage>
</organism>
<dbReference type="InterPro" id="IPR023198">
    <property type="entry name" value="PGP-like_dom2"/>
</dbReference>
<dbReference type="PANTHER" id="PTHR43434">
    <property type="entry name" value="PHOSPHOGLYCOLATE PHOSPHATASE"/>
    <property type="match status" value="1"/>
</dbReference>
<dbReference type="GO" id="GO:0005829">
    <property type="term" value="C:cytosol"/>
    <property type="evidence" value="ECO:0007669"/>
    <property type="project" value="TreeGrafter"/>
</dbReference>
<dbReference type="CDD" id="cd07505">
    <property type="entry name" value="HAD_BPGM-like"/>
    <property type="match status" value="1"/>
</dbReference>
<evidence type="ECO:0000256" key="4">
    <source>
        <dbReference type="ARBA" id="ARBA00013078"/>
    </source>
</evidence>
<dbReference type="OrthoDB" id="9800058at2"/>
<sequence length="225" mass="23872">MRIEAIAWDIDGTLVDSEPLHQEALNAISRDLGIDMSDLHDDRFRGIHMGDVWRMLESRMPAGVTEESWGKAIVDYYIARAHTLRPLPGVLDLVRRFADAGIRQACVSNSSRPVVDANLAGLGILPFIAFSISLDDVAKGKPDPEPYATACRRLGVLPAHVLGVEDSHTGFASAKAAGLLTAFHGAGGKAPAGADIVFADMRDLGAFVLAPVAPAVPSGAERVQA</sequence>
<dbReference type="AlphaFoldDB" id="A0A2S9Q9U2"/>
<dbReference type="Gene3D" id="3.40.50.1000">
    <property type="entry name" value="HAD superfamily/HAD-like"/>
    <property type="match status" value="1"/>
</dbReference>
<dbReference type="Pfam" id="PF00702">
    <property type="entry name" value="Hydrolase"/>
    <property type="match status" value="1"/>
</dbReference>
<gene>
    <name evidence="5" type="ORF">C5L14_17865</name>
</gene>
<evidence type="ECO:0000256" key="3">
    <source>
        <dbReference type="ARBA" id="ARBA00006171"/>
    </source>
</evidence>
<reference evidence="5 6" key="1">
    <citation type="submission" date="2018-02" db="EMBL/GenBank/DDBJ databases">
        <title>Whole genome sequencing of endophytic bacterium.</title>
        <authorList>
            <person name="Eedara R."/>
            <person name="Podile A.R."/>
        </authorList>
    </citation>
    <scope>NUCLEOTIDE SEQUENCE [LARGE SCALE GENOMIC DNA]</scope>
    <source>
        <strain evidence="5 6">RP1T</strain>
    </source>
</reference>
<dbReference type="InterPro" id="IPR023214">
    <property type="entry name" value="HAD_sf"/>
</dbReference>
<comment type="pathway">
    <text evidence="2">Organic acid metabolism; glycolate biosynthesis; glycolate from 2-phosphoglycolate: step 1/1.</text>
</comment>
<dbReference type="Gene3D" id="1.10.150.240">
    <property type="entry name" value="Putative phosphatase, domain 2"/>
    <property type="match status" value="1"/>
</dbReference>